<keyword evidence="3" id="KW-1185">Reference proteome</keyword>
<dbReference type="RefSeq" id="WP_051163521.1">
    <property type="nucleotide sequence ID" value="NZ_JACHIT010000002.1"/>
</dbReference>
<evidence type="ECO:0000313" key="2">
    <source>
        <dbReference type="EMBL" id="MBB5916520.1"/>
    </source>
</evidence>
<dbReference type="Pfam" id="PF13185">
    <property type="entry name" value="GAF_2"/>
    <property type="match status" value="1"/>
</dbReference>
<organism evidence="2 3">
    <name type="scientific">Nocardia transvalensis</name>
    <dbReference type="NCBI Taxonomy" id="37333"/>
    <lineage>
        <taxon>Bacteria</taxon>
        <taxon>Bacillati</taxon>
        <taxon>Actinomycetota</taxon>
        <taxon>Actinomycetes</taxon>
        <taxon>Mycobacteriales</taxon>
        <taxon>Nocardiaceae</taxon>
        <taxon>Nocardia</taxon>
    </lineage>
</organism>
<sequence>MSSSASAYDDVRAQWRRYRLELGRAERAAATAAAYERQVGAPPESMQPFRERMAILHRRIAERHLACARLYELHALRLQLWRTSGTDMVRPVFMAAVAENLGLAGAALTLFDDRQQELLTSSSDTRSRAAHDIEATIGQGPARDVVNGLDAVCADATELAARWPQYGRAALDLGIRSLVAVPLTVGAGRMGALCGFSDHPLLPQGTVGTANRIADALVNDVLLTQQPAAADGAPPTGALFDDADYLTTVNQAVGMVAVHAGQPVDTALVLMRARAFAEGISLRELARLIVEEGYRLC</sequence>
<reference evidence="2 3" key="1">
    <citation type="submission" date="2020-08" db="EMBL/GenBank/DDBJ databases">
        <title>Sequencing the genomes of 1000 actinobacteria strains.</title>
        <authorList>
            <person name="Klenk H.-P."/>
        </authorList>
    </citation>
    <scope>NUCLEOTIDE SEQUENCE [LARGE SCALE GENOMIC DNA]</scope>
    <source>
        <strain evidence="2 3">DSM 43582</strain>
    </source>
</reference>
<dbReference type="Gene3D" id="3.30.450.40">
    <property type="match status" value="1"/>
</dbReference>
<protein>
    <recommendedName>
        <fullName evidence="1">GAF domain-containing protein</fullName>
    </recommendedName>
</protein>
<dbReference type="EMBL" id="JACHIT010000002">
    <property type="protein sequence ID" value="MBB5916520.1"/>
    <property type="molecule type" value="Genomic_DNA"/>
</dbReference>
<accession>A0A7W9PI42</accession>
<feature type="domain" description="GAF" evidence="1">
    <location>
        <begin position="96"/>
        <end position="200"/>
    </location>
</feature>
<comment type="caution">
    <text evidence="2">The sequence shown here is derived from an EMBL/GenBank/DDBJ whole genome shotgun (WGS) entry which is preliminary data.</text>
</comment>
<name>A0A7W9PI42_9NOCA</name>
<dbReference type="Proteomes" id="UP000540412">
    <property type="component" value="Unassembled WGS sequence"/>
</dbReference>
<evidence type="ECO:0000259" key="1">
    <source>
        <dbReference type="Pfam" id="PF13185"/>
    </source>
</evidence>
<evidence type="ECO:0000313" key="3">
    <source>
        <dbReference type="Proteomes" id="UP000540412"/>
    </source>
</evidence>
<dbReference type="InterPro" id="IPR029016">
    <property type="entry name" value="GAF-like_dom_sf"/>
</dbReference>
<gene>
    <name evidence="2" type="ORF">BJY24_005432</name>
</gene>
<dbReference type="AlphaFoldDB" id="A0A7W9PI42"/>
<dbReference type="InterPro" id="IPR003018">
    <property type="entry name" value="GAF"/>
</dbReference>
<dbReference type="SUPFAM" id="SSF55781">
    <property type="entry name" value="GAF domain-like"/>
    <property type="match status" value="1"/>
</dbReference>
<proteinExistence type="predicted"/>